<dbReference type="Proteomes" id="UP000316406">
    <property type="component" value="Unassembled WGS sequence"/>
</dbReference>
<evidence type="ECO:0000313" key="2">
    <source>
        <dbReference type="EMBL" id="TSI13980.1"/>
    </source>
</evidence>
<name>A0A556C9C3_BREAU</name>
<dbReference type="EMBL" id="VLTK01000010">
    <property type="protein sequence ID" value="TSI13980.1"/>
    <property type="molecule type" value="Genomic_DNA"/>
</dbReference>
<comment type="caution">
    <text evidence="2">The sequence shown here is derived from an EMBL/GenBank/DDBJ whole genome shotgun (WGS) entry which is preliminary data.</text>
</comment>
<dbReference type="InterPro" id="IPR011256">
    <property type="entry name" value="Reg_factor_effector_dom_sf"/>
</dbReference>
<dbReference type="OrthoDB" id="4772335at2"/>
<dbReference type="AlphaFoldDB" id="A0A556C9C3"/>
<dbReference type="RefSeq" id="WP_143923712.1">
    <property type="nucleotide sequence ID" value="NZ_VLTK01000010.1"/>
</dbReference>
<evidence type="ECO:0000259" key="1">
    <source>
        <dbReference type="Pfam" id="PF06445"/>
    </source>
</evidence>
<dbReference type="Pfam" id="PF06445">
    <property type="entry name" value="GyrI-like"/>
    <property type="match status" value="1"/>
</dbReference>
<accession>A0A556C9C3</accession>
<reference evidence="2 3" key="1">
    <citation type="submission" date="2019-07" db="EMBL/GenBank/DDBJ databases">
        <title>Draft genome sequence of Brevibacterium aurantiacum XU54 isolated from Xinjiang China.</title>
        <authorList>
            <person name="Xu X."/>
        </authorList>
    </citation>
    <scope>NUCLEOTIDE SEQUENCE [LARGE SCALE GENOMIC DNA]</scope>
    <source>
        <strain evidence="2 3">XU54</strain>
    </source>
</reference>
<keyword evidence="3" id="KW-1185">Reference proteome</keyword>
<evidence type="ECO:0000313" key="3">
    <source>
        <dbReference type="Proteomes" id="UP000316406"/>
    </source>
</evidence>
<organism evidence="2 3">
    <name type="scientific">Brevibacterium aurantiacum</name>
    <dbReference type="NCBI Taxonomy" id="273384"/>
    <lineage>
        <taxon>Bacteria</taxon>
        <taxon>Bacillati</taxon>
        <taxon>Actinomycetota</taxon>
        <taxon>Actinomycetes</taxon>
        <taxon>Micrococcales</taxon>
        <taxon>Brevibacteriaceae</taxon>
        <taxon>Brevibacterium</taxon>
    </lineage>
</organism>
<dbReference type="InterPro" id="IPR029442">
    <property type="entry name" value="GyrI-like"/>
</dbReference>
<feature type="domain" description="GyrI-like small molecule binding" evidence="1">
    <location>
        <begin position="12"/>
        <end position="184"/>
    </location>
</feature>
<dbReference type="Gene3D" id="3.20.80.10">
    <property type="entry name" value="Regulatory factor, effector binding domain"/>
    <property type="match status" value="1"/>
</dbReference>
<sequence length="191" mass="21233">MTTTPHLHASDDPEFVRVPAVTYASIAGSGSPGTDEFYRKMALLGDVARQITGDTAPVIEIQYWYPEGSTPVEIEDFYTVNPVPSLLYRVLAAVPDTTTIEDLTTVRVHAASTADRNGDVIELHATPEQDVVQVMHHGPFSEEFATLERLGALARKRRVHRSGPHHEIHLDSFTRQTPQDRLRTILRDPVA</sequence>
<proteinExistence type="predicted"/>
<gene>
    <name evidence="2" type="ORF">FO013_16875</name>
</gene>
<protein>
    <recommendedName>
        <fullName evidence="1">GyrI-like small molecule binding domain-containing protein</fullName>
    </recommendedName>
</protein>